<accession>A0A517QPA1</accession>
<proteinExistence type="predicted"/>
<dbReference type="KEGG" id="tpol:Mal48_26950"/>
<gene>
    <name evidence="1" type="ORF">Mal48_26950</name>
</gene>
<dbReference type="EMBL" id="CP036267">
    <property type="protein sequence ID" value="QDT33442.1"/>
    <property type="molecule type" value="Genomic_DNA"/>
</dbReference>
<sequence length="142" mass="15938">MVGLSGIGLPLVRQGARFVCDKNQMGKNMRLQKFDFPLRVVFYYEEDSWIAHSLEFDLIGVGDSKEEALKFLSGAIATQMSVAIEDNDPSILFRPADAKYLQMWALGKHIVNGSVTIQVEDDVNLPAGFDIREFEDHNRLGC</sequence>
<evidence type="ECO:0000313" key="2">
    <source>
        <dbReference type="Proteomes" id="UP000315724"/>
    </source>
</evidence>
<protein>
    <submittedName>
        <fullName evidence="1">Uncharacterized protein</fullName>
    </submittedName>
</protein>
<reference evidence="1 2" key="1">
    <citation type="submission" date="2019-02" db="EMBL/GenBank/DDBJ databases">
        <title>Deep-cultivation of Planctomycetes and their phenomic and genomic characterization uncovers novel biology.</title>
        <authorList>
            <person name="Wiegand S."/>
            <person name="Jogler M."/>
            <person name="Boedeker C."/>
            <person name="Pinto D."/>
            <person name="Vollmers J."/>
            <person name="Rivas-Marin E."/>
            <person name="Kohn T."/>
            <person name="Peeters S.H."/>
            <person name="Heuer A."/>
            <person name="Rast P."/>
            <person name="Oberbeckmann S."/>
            <person name="Bunk B."/>
            <person name="Jeske O."/>
            <person name="Meyerdierks A."/>
            <person name="Storesund J.E."/>
            <person name="Kallscheuer N."/>
            <person name="Luecker S."/>
            <person name="Lage O.M."/>
            <person name="Pohl T."/>
            <person name="Merkel B.J."/>
            <person name="Hornburger P."/>
            <person name="Mueller R.-W."/>
            <person name="Bruemmer F."/>
            <person name="Labrenz M."/>
            <person name="Spormann A.M."/>
            <person name="Op den Camp H."/>
            <person name="Overmann J."/>
            <person name="Amann R."/>
            <person name="Jetten M.S.M."/>
            <person name="Mascher T."/>
            <person name="Medema M.H."/>
            <person name="Devos D.P."/>
            <person name="Kaster A.-K."/>
            <person name="Ovreas L."/>
            <person name="Rohde M."/>
            <person name="Galperin M.Y."/>
            <person name="Jogler C."/>
        </authorList>
    </citation>
    <scope>NUCLEOTIDE SEQUENCE [LARGE SCALE GENOMIC DNA]</scope>
    <source>
        <strain evidence="1 2">Mal48</strain>
    </source>
</reference>
<dbReference type="InterPro" id="IPR035069">
    <property type="entry name" value="TTHA1013/TTHA0281-like"/>
</dbReference>
<dbReference type="RefSeq" id="WP_145199743.1">
    <property type="nucleotide sequence ID" value="NZ_CP036267.1"/>
</dbReference>
<name>A0A517QPA1_9PLAN</name>
<organism evidence="1 2">
    <name type="scientific">Thalassoglobus polymorphus</name>
    <dbReference type="NCBI Taxonomy" id="2527994"/>
    <lineage>
        <taxon>Bacteria</taxon>
        <taxon>Pseudomonadati</taxon>
        <taxon>Planctomycetota</taxon>
        <taxon>Planctomycetia</taxon>
        <taxon>Planctomycetales</taxon>
        <taxon>Planctomycetaceae</taxon>
        <taxon>Thalassoglobus</taxon>
    </lineage>
</organism>
<dbReference type="AlphaFoldDB" id="A0A517QPA1"/>
<dbReference type="OrthoDB" id="9869552at2"/>
<keyword evidence="2" id="KW-1185">Reference proteome</keyword>
<dbReference type="Proteomes" id="UP000315724">
    <property type="component" value="Chromosome"/>
</dbReference>
<evidence type="ECO:0000313" key="1">
    <source>
        <dbReference type="EMBL" id="QDT33442.1"/>
    </source>
</evidence>
<dbReference type="SUPFAM" id="SSF143100">
    <property type="entry name" value="TTHA1013/TTHA0281-like"/>
    <property type="match status" value="1"/>
</dbReference>